<reference evidence="5" key="1">
    <citation type="submission" date="2021-02" db="EMBL/GenBank/DDBJ databases">
        <authorList>
            <person name="Nowell W R."/>
        </authorList>
    </citation>
    <scope>NUCLEOTIDE SEQUENCE</scope>
</reference>
<keyword evidence="2" id="KW-0175">Coiled coil</keyword>
<dbReference type="GO" id="GO:0008017">
    <property type="term" value="F:microtubule binding"/>
    <property type="evidence" value="ECO:0007669"/>
    <property type="project" value="TreeGrafter"/>
</dbReference>
<accession>A0A818EJY5</accession>
<feature type="compositionally biased region" description="Basic and acidic residues" evidence="3">
    <location>
        <begin position="419"/>
        <end position="435"/>
    </location>
</feature>
<dbReference type="InterPro" id="IPR031826">
    <property type="entry name" value="IC97/Casc1_N"/>
</dbReference>
<dbReference type="GO" id="GO:0048487">
    <property type="term" value="F:beta-tubulin binding"/>
    <property type="evidence" value="ECO:0007669"/>
    <property type="project" value="TreeGrafter"/>
</dbReference>
<comment type="similarity">
    <text evidence="1">Belongs to the DNAI7 family.</text>
</comment>
<dbReference type="OrthoDB" id="297923at2759"/>
<dbReference type="Pfam" id="PF15927">
    <property type="entry name" value="Casc1_N"/>
    <property type="match status" value="1"/>
</dbReference>
<gene>
    <name evidence="5" type="ORF">TIS948_LOCUS32557</name>
</gene>
<feature type="region of interest" description="Disordered" evidence="3">
    <location>
        <begin position="587"/>
        <end position="612"/>
    </location>
</feature>
<feature type="compositionally biased region" description="Basic and acidic residues" evidence="3">
    <location>
        <begin position="20"/>
        <end position="49"/>
    </location>
</feature>
<dbReference type="AlphaFoldDB" id="A0A818EJY5"/>
<proteinExistence type="inferred from homology"/>
<evidence type="ECO:0000259" key="4">
    <source>
        <dbReference type="Pfam" id="PF15927"/>
    </source>
</evidence>
<feature type="region of interest" description="Disordered" evidence="3">
    <location>
        <begin position="1"/>
        <end position="49"/>
    </location>
</feature>
<feature type="domain" description="IC97/Casc1 N-terminal" evidence="4">
    <location>
        <begin position="158"/>
        <end position="355"/>
    </location>
</feature>
<dbReference type="GO" id="GO:0005930">
    <property type="term" value="C:axoneme"/>
    <property type="evidence" value="ECO:0007669"/>
    <property type="project" value="TreeGrafter"/>
</dbReference>
<evidence type="ECO:0000256" key="1">
    <source>
        <dbReference type="ARBA" id="ARBA00024332"/>
    </source>
</evidence>
<evidence type="ECO:0000256" key="3">
    <source>
        <dbReference type="SAM" id="MobiDB-lite"/>
    </source>
</evidence>
<name>A0A818EJY5_9BILA</name>
<feature type="compositionally biased region" description="Basic and acidic residues" evidence="3">
    <location>
        <begin position="592"/>
        <end position="609"/>
    </location>
</feature>
<dbReference type="Proteomes" id="UP000663825">
    <property type="component" value="Unassembled WGS sequence"/>
</dbReference>
<organism evidence="5 6">
    <name type="scientific">Rotaria socialis</name>
    <dbReference type="NCBI Taxonomy" id="392032"/>
    <lineage>
        <taxon>Eukaryota</taxon>
        <taxon>Metazoa</taxon>
        <taxon>Spiralia</taxon>
        <taxon>Gnathifera</taxon>
        <taxon>Rotifera</taxon>
        <taxon>Eurotatoria</taxon>
        <taxon>Bdelloidea</taxon>
        <taxon>Philodinida</taxon>
        <taxon>Philodinidae</taxon>
        <taxon>Rotaria</taxon>
    </lineage>
</organism>
<dbReference type="EMBL" id="CAJNXB010005965">
    <property type="protein sequence ID" value="CAF3459801.1"/>
    <property type="molecule type" value="Genomic_DNA"/>
</dbReference>
<feature type="region of interest" description="Disordered" evidence="3">
    <location>
        <begin position="415"/>
        <end position="501"/>
    </location>
</feature>
<comment type="caution">
    <text evidence="5">The sequence shown here is derived from an EMBL/GenBank/DDBJ whole genome shotgun (WGS) entry which is preliminary data.</text>
</comment>
<feature type="compositionally biased region" description="Basic and acidic residues" evidence="3">
    <location>
        <begin position="442"/>
        <end position="456"/>
    </location>
</feature>
<feature type="compositionally biased region" description="Polar residues" evidence="3">
    <location>
        <begin position="1"/>
        <end position="12"/>
    </location>
</feature>
<evidence type="ECO:0000313" key="5">
    <source>
        <dbReference type="EMBL" id="CAF3459801.1"/>
    </source>
</evidence>
<evidence type="ECO:0000313" key="6">
    <source>
        <dbReference type="Proteomes" id="UP000663825"/>
    </source>
</evidence>
<dbReference type="PRINTS" id="PR02043">
    <property type="entry name" value="CANCERSCCP1"/>
</dbReference>
<dbReference type="InterPro" id="IPR023247">
    <property type="entry name" value="IC97/Dnai7-like"/>
</dbReference>
<sequence length="749" mass="87838">MSSALKSATPSNKSAKTKKKKEDEERKRKEEEEAQQRAEVAEKERLENEKRLAEEKTNVAKEINELRRRELSEFYEFILPRQQDVITILERQREDFKWKRVMQCDGTPDPTILPEINTFISLWRDEKKRIDVEYTMKQTNLVLSLIRELNYVMNSIPNEEAQQRAEVAEKERLENEKRLAEEKTNVAKEINELRRRELSEFYEFILPRQQDVITILERQREDFKWKRVMQCDGTPDPTILPEINTFISLWRDEKKRIDVEYTMKQTNLVLSLIRELNYVMNSIPNGSPELEHVSTYKKTIEELEDTLHLKWRHAVHATMLKASDLQDLETNNLQYTAENDNTTVCIWGNLSHNPRIKGYQFDKYSFGFDLPKPLSLANIAIIGFFLKYDYYSERSLLAKCRVKINQYSYDPIPEPYIDESEKKPAESNDPEKDLFDASLPPELRKLMEETKQREDEAAAAAAAAEAEANRENTMTDRSATQVVSDEAHDGKNLTQTSLERQKSKDEKLLNATADQILEELADESVVDLRSHWPILPLLQINLYNIPPQPKKVQEWTIVEVDNDDILISYPYPSDPMIAERFYEEYSSGNKQKSMENEPGKSKTEEKTEETMDPSMTLDATMIENNPEIRKMFLDAAVKQESALVLKYKIPNDVFVTEKPLLARWITDRNHWRQEGYVEYQYSPDTRLISFKTYDFGTYALLSDRHAHMPFQSWRMRPKSVNNLLFILNSQSFEIIFEVKVSSAAFYLCK</sequence>
<evidence type="ECO:0000256" key="2">
    <source>
        <dbReference type="SAM" id="Coils"/>
    </source>
</evidence>
<feature type="coiled-coil region" evidence="2">
    <location>
        <begin position="156"/>
        <end position="196"/>
    </location>
</feature>
<protein>
    <recommendedName>
        <fullName evidence="4">IC97/Casc1 N-terminal domain-containing protein</fullName>
    </recommendedName>
</protein>
<dbReference type="PANTHER" id="PTHR20929">
    <property type="entry name" value="LUNG ADENOMA SUSCEPTIBILITY 1-RELATED"/>
    <property type="match status" value="1"/>
</dbReference>
<dbReference type="PANTHER" id="PTHR20929:SF11">
    <property type="entry name" value="DYNEIN AXONEMAL INTERMEDIATE CHAIN 7"/>
    <property type="match status" value="1"/>
</dbReference>